<accession>A0ABW8KGI4</accession>
<organism evidence="2 3">
    <name type="scientific">Dyella agri</name>
    <dbReference type="NCBI Taxonomy" id="1926869"/>
    <lineage>
        <taxon>Bacteria</taxon>
        <taxon>Pseudomonadati</taxon>
        <taxon>Pseudomonadota</taxon>
        <taxon>Gammaproteobacteria</taxon>
        <taxon>Lysobacterales</taxon>
        <taxon>Rhodanobacteraceae</taxon>
        <taxon>Dyella</taxon>
    </lineage>
</organism>
<keyword evidence="3" id="KW-1185">Reference proteome</keyword>
<name>A0ABW8KGI4_9GAMM</name>
<proteinExistence type="predicted"/>
<feature type="transmembrane region" description="Helical" evidence="1">
    <location>
        <begin position="171"/>
        <end position="190"/>
    </location>
</feature>
<evidence type="ECO:0008006" key="4">
    <source>
        <dbReference type="Google" id="ProtNLM"/>
    </source>
</evidence>
<sequence length="199" mass="21888">MNPVQRRYMREFWPPMLAYILIMLLVWPLVDHVQSLWGRTALALLPILPVLLVTRAMVRLVMGSDELEQRMNLIGLAIAGTAVGTLCLAGGFLVAAKVIRLDGTALIWVWPAMVVLHALGRGWAARRYGGDWTMACSNDGLARHWQLWACAASFGLILLLGWGAFSDWQRGLLSGLTASLAIGALLLQIFRGRKPEDGA</sequence>
<keyword evidence="1" id="KW-0472">Membrane</keyword>
<protein>
    <recommendedName>
        <fullName evidence="4">Transmembrane protein</fullName>
    </recommendedName>
</protein>
<keyword evidence="1" id="KW-1133">Transmembrane helix</keyword>
<comment type="caution">
    <text evidence="2">The sequence shown here is derived from an EMBL/GenBank/DDBJ whole genome shotgun (WGS) entry which is preliminary data.</text>
</comment>
<evidence type="ECO:0000313" key="3">
    <source>
        <dbReference type="Proteomes" id="UP001620397"/>
    </source>
</evidence>
<dbReference type="RefSeq" id="WP_404536963.1">
    <property type="nucleotide sequence ID" value="NZ_JADIKL010000002.1"/>
</dbReference>
<evidence type="ECO:0000256" key="1">
    <source>
        <dbReference type="SAM" id="Phobius"/>
    </source>
</evidence>
<feature type="transmembrane region" description="Helical" evidence="1">
    <location>
        <begin position="105"/>
        <end position="124"/>
    </location>
</feature>
<feature type="transmembrane region" description="Helical" evidence="1">
    <location>
        <begin position="36"/>
        <end position="61"/>
    </location>
</feature>
<reference evidence="2 3" key="1">
    <citation type="submission" date="2020-10" db="EMBL/GenBank/DDBJ databases">
        <title>Phylogeny of dyella-like bacteria.</title>
        <authorList>
            <person name="Fu J."/>
        </authorList>
    </citation>
    <scope>NUCLEOTIDE SEQUENCE [LARGE SCALE GENOMIC DNA]</scope>
    <source>
        <strain evidence="2 3">DKC-1</strain>
    </source>
</reference>
<feature type="transmembrane region" description="Helical" evidence="1">
    <location>
        <begin position="12"/>
        <end position="30"/>
    </location>
</feature>
<feature type="transmembrane region" description="Helical" evidence="1">
    <location>
        <begin position="73"/>
        <end position="99"/>
    </location>
</feature>
<dbReference type="EMBL" id="JADIKL010000002">
    <property type="protein sequence ID" value="MFK2930267.1"/>
    <property type="molecule type" value="Genomic_DNA"/>
</dbReference>
<dbReference type="Proteomes" id="UP001620397">
    <property type="component" value="Unassembled WGS sequence"/>
</dbReference>
<feature type="transmembrane region" description="Helical" evidence="1">
    <location>
        <begin position="145"/>
        <end position="165"/>
    </location>
</feature>
<keyword evidence="1" id="KW-0812">Transmembrane</keyword>
<gene>
    <name evidence="2" type="ORF">ISP14_05615</name>
</gene>
<evidence type="ECO:0000313" key="2">
    <source>
        <dbReference type="EMBL" id="MFK2930267.1"/>
    </source>
</evidence>